<evidence type="ECO:0000313" key="2">
    <source>
        <dbReference type="EMBL" id="MZP29206.1"/>
    </source>
</evidence>
<feature type="domain" description="PPC" evidence="1">
    <location>
        <begin position="1"/>
        <end position="107"/>
    </location>
</feature>
<dbReference type="SUPFAM" id="SSF117856">
    <property type="entry name" value="AF0104/ALDC/Ptd012-like"/>
    <property type="match status" value="1"/>
</dbReference>
<gene>
    <name evidence="2" type="ORF">GTO91_05735</name>
</gene>
<dbReference type="CDD" id="cd11378">
    <property type="entry name" value="DUF296"/>
    <property type="match status" value="1"/>
</dbReference>
<dbReference type="OrthoDB" id="9791702at2"/>
<accession>A0A845L0T7</accession>
<dbReference type="InterPro" id="IPR005175">
    <property type="entry name" value="PPC_dom"/>
</dbReference>
<sequence>MRLGAVSGIGAVGRATIGLFESVTKQYHSREVTGDMEIASLAGNISELNGEAYLHLHVTLTDATNAAFGGHLSAATISCTGEIIIDGIDGHVDREFNEEIGLNLLKF</sequence>
<proteinExistence type="predicted"/>
<dbReference type="EMBL" id="WXEY01000004">
    <property type="protein sequence ID" value="MZP29206.1"/>
    <property type="molecule type" value="Genomic_DNA"/>
</dbReference>
<name>A0A845L0T7_9FIRM</name>
<organism evidence="2 3">
    <name type="scientific">Heliomicrobium undosum</name>
    <dbReference type="NCBI Taxonomy" id="121734"/>
    <lineage>
        <taxon>Bacteria</taxon>
        <taxon>Bacillati</taxon>
        <taxon>Bacillota</taxon>
        <taxon>Clostridia</taxon>
        <taxon>Eubacteriales</taxon>
        <taxon>Heliobacteriaceae</taxon>
        <taxon>Heliomicrobium</taxon>
    </lineage>
</organism>
<dbReference type="AlphaFoldDB" id="A0A845L0T7"/>
<evidence type="ECO:0000313" key="3">
    <source>
        <dbReference type="Proteomes" id="UP000463470"/>
    </source>
</evidence>
<dbReference type="PANTHER" id="PTHR34988">
    <property type="entry name" value="PROTEIN, PUTATIVE-RELATED"/>
    <property type="match status" value="1"/>
</dbReference>
<reference evidence="2 3" key="1">
    <citation type="submission" date="2020-01" db="EMBL/GenBank/DDBJ databases">
        <title>Whole-genome sequence of Heliobacterium undosum DSM 13378.</title>
        <authorList>
            <person name="Kyndt J.A."/>
            <person name="Meyer T.E."/>
        </authorList>
    </citation>
    <scope>NUCLEOTIDE SEQUENCE [LARGE SCALE GENOMIC DNA]</scope>
    <source>
        <strain evidence="2 3">DSM 13378</strain>
    </source>
</reference>
<dbReference type="PROSITE" id="PS51742">
    <property type="entry name" value="PPC"/>
    <property type="match status" value="1"/>
</dbReference>
<protein>
    <submittedName>
        <fullName evidence="2">DUF296 domain-containing protein</fullName>
    </submittedName>
</protein>
<dbReference type="Pfam" id="PF03479">
    <property type="entry name" value="PCC"/>
    <property type="match status" value="1"/>
</dbReference>
<dbReference type="PANTHER" id="PTHR34988:SF1">
    <property type="entry name" value="DNA-BINDING PROTEIN"/>
    <property type="match status" value="1"/>
</dbReference>
<keyword evidence="3" id="KW-1185">Reference proteome</keyword>
<evidence type="ECO:0000259" key="1">
    <source>
        <dbReference type="PROSITE" id="PS51742"/>
    </source>
</evidence>
<dbReference type="Gene3D" id="3.30.1330.80">
    <property type="entry name" value="Hypothetical protein, similar to alpha- acetolactate decarboxylase, domain 2"/>
    <property type="match status" value="1"/>
</dbReference>
<dbReference type="Proteomes" id="UP000463470">
    <property type="component" value="Unassembled WGS sequence"/>
</dbReference>
<comment type="caution">
    <text evidence="2">The sequence shown here is derived from an EMBL/GenBank/DDBJ whole genome shotgun (WGS) entry which is preliminary data.</text>
</comment>